<dbReference type="InterPro" id="IPR050570">
    <property type="entry name" value="Cell_wall_metabolism_enzyme"/>
</dbReference>
<sequence length="248" mass="25107">MRHKTIGSNAGKHRKVSAAQTTKGRIAFVALATGAISGAGVGGAAAATANSQPEQAEATPSPDVELSSQSEPIADAPTQAAPQVLAIPEFKPVSGLAEQLDKAVQASSERAAADKAMRGSSVVNPAEGAFTSGFGMRWGSMHNGIDIANAMGTPILAAMDGTVIDAGPASGYGNWVRIKHDDGSITVYGHMETIDVTVGQHVTAGQKIAGMGSRGFSTGSHLHFEIHPGGGAPVDPIAWFASNGVTIS</sequence>
<dbReference type="PANTHER" id="PTHR21666:SF270">
    <property type="entry name" value="MUREIN HYDROLASE ACTIVATOR ENVC"/>
    <property type="match status" value="1"/>
</dbReference>
<proteinExistence type="predicted"/>
<accession>A0A5C4U6N5</accession>
<name>A0A5C4U6N5_9CORY</name>
<dbReference type="SUPFAM" id="SSF51261">
    <property type="entry name" value="Duplicated hybrid motif"/>
    <property type="match status" value="1"/>
</dbReference>
<dbReference type="PANTHER" id="PTHR21666">
    <property type="entry name" value="PEPTIDASE-RELATED"/>
    <property type="match status" value="1"/>
</dbReference>
<dbReference type="GO" id="GO:0004222">
    <property type="term" value="F:metalloendopeptidase activity"/>
    <property type="evidence" value="ECO:0007669"/>
    <property type="project" value="TreeGrafter"/>
</dbReference>
<comment type="caution">
    <text evidence="3">The sequence shown here is derived from an EMBL/GenBank/DDBJ whole genome shotgun (WGS) entry which is preliminary data.</text>
</comment>
<reference evidence="3 4" key="1">
    <citation type="submission" date="2019-06" db="EMBL/GenBank/DDBJ databases">
        <authorList>
            <person name="Li J."/>
        </authorList>
    </citation>
    <scope>NUCLEOTIDE SEQUENCE [LARGE SCALE GENOMIC DNA]</scope>
    <source>
        <strain evidence="3 4">LMG 28165</strain>
    </source>
</reference>
<dbReference type="AlphaFoldDB" id="A0A5C4U6N5"/>
<evidence type="ECO:0000313" key="4">
    <source>
        <dbReference type="Proteomes" id="UP000312032"/>
    </source>
</evidence>
<organism evidence="3 4">
    <name type="scientific">Corynebacterium tapiri</name>
    <dbReference type="NCBI Taxonomy" id="1448266"/>
    <lineage>
        <taxon>Bacteria</taxon>
        <taxon>Bacillati</taxon>
        <taxon>Actinomycetota</taxon>
        <taxon>Actinomycetes</taxon>
        <taxon>Mycobacteriales</taxon>
        <taxon>Corynebacteriaceae</taxon>
        <taxon>Corynebacterium</taxon>
    </lineage>
</organism>
<evidence type="ECO:0000256" key="1">
    <source>
        <dbReference type="SAM" id="MobiDB-lite"/>
    </source>
</evidence>
<dbReference type="Gene3D" id="2.70.70.10">
    <property type="entry name" value="Glucose Permease (Domain IIA)"/>
    <property type="match status" value="1"/>
</dbReference>
<dbReference type="EMBL" id="VDHJ01000001">
    <property type="protein sequence ID" value="TNM00414.1"/>
    <property type="molecule type" value="Genomic_DNA"/>
</dbReference>
<dbReference type="CDD" id="cd12797">
    <property type="entry name" value="M23_peptidase"/>
    <property type="match status" value="1"/>
</dbReference>
<evidence type="ECO:0000313" key="3">
    <source>
        <dbReference type="EMBL" id="TNM00414.1"/>
    </source>
</evidence>
<gene>
    <name evidence="3" type="ORF">FHE74_00215</name>
</gene>
<dbReference type="Proteomes" id="UP000312032">
    <property type="component" value="Unassembled WGS sequence"/>
</dbReference>
<dbReference type="RefSeq" id="WP_139464413.1">
    <property type="nucleotide sequence ID" value="NZ_VDHJ01000001.1"/>
</dbReference>
<dbReference type="InterPro" id="IPR016047">
    <property type="entry name" value="M23ase_b-sheet_dom"/>
</dbReference>
<feature type="domain" description="M23ase beta-sheet core" evidence="2">
    <location>
        <begin position="141"/>
        <end position="236"/>
    </location>
</feature>
<dbReference type="Pfam" id="PF01551">
    <property type="entry name" value="Peptidase_M23"/>
    <property type="match status" value="1"/>
</dbReference>
<evidence type="ECO:0000259" key="2">
    <source>
        <dbReference type="Pfam" id="PF01551"/>
    </source>
</evidence>
<feature type="region of interest" description="Disordered" evidence="1">
    <location>
        <begin position="47"/>
        <end position="70"/>
    </location>
</feature>
<keyword evidence="4" id="KW-1185">Reference proteome</keyword>
<protein>
    <submittedName>
        <fullName evidence="3">M23 family metallopeptidase</fullName>
    </submittedName>
</protein>
<dbReference type="OrthoDB" id="1099523at2"/>
<dbReference type="InterPro" id="IPR011055">
    <property type="entry name" value="Dup_hybrid_motif"/>
</dbReference>